<name>A0A1H2FL01_9PROT</name>
<evidence type="ECO:0008006" key="3">
    <source>
        <dbReference type="Google" id="ProtNLM"/>
    </source>
</evidence>
<protein>
    <recommendedName>
        <fullName evidence="3">DNA-binding transcriptional regulator, CsgD family</fullName>
    </recommendedName>
</protein>
<dbReference type="RefSeq" id="WP_143023482.1">
    <property type="nucleotide sequence ID" value="NZ_CP013341.1"/>
</dbReference>
<keyword evidence="2" id="KW-1185">Reference proteome</keyword>
<reference evidence="2" key="1">
    <citation type="submission" date="2016-10" db="EMBL/GenBank/DDBJ databases">
        <authorList>
            <person name="Varghese N."/>
            <person name="Submissions S."/>
        </authorList>
    </citation>
    <scope>NUCLEOTIDE SEQUENCE [LARGE SCALE GENOMIC DNA]</scope>
    <source>
        <strain evidence="2">Nm10</strain>
    </source>
</reference>
<dbReference type="AlphaFoldDB" id="A0A1H2FL01"/>
<organism evidence="1 2">
    <name type="scientific">Nitrosomonas ureae</name>
    <dbReference type="NCBI Taxonomy" id="44577"/>
    <lineage>
        <taxon>Bacteria</taxon>
        <taxon>Pseudomonadati</taxon>
        <taxon>Pseudomonadota</taxon>
        <taxon>Betaproteobacteria</taxon>
        <taxon>Nitrosomonadales</taxon>
        <taxon>Nitrosomonadaceae</taxon>
        <taxon>Nitrosomonas</taxon>
    </lineage>
</organism>
<evidence type="ECO:0000313" key="2">
    <source>
        <dbReference type="Proteomes" id="UP000182882"/>
    </source>
</evidence>
<sequence>MTIPPFRKELRVQPRRMSDRATEDLYKTFSTPHCHACIERVGNAVLLLDHERRPLYATTKMHAIINNPNKLFTLTPRFSLFTRQNTSRIEAFFNRSNNPSGPLALQLTNENNRAMLLMTCFRLPEPSIPNLSAAMFLIKLHDVNQYSDQHWLFFAEQFALTQAEVRLCRALTDGMTLNDYRLNGGITISTARSQLSSIFSKTATRRQIDLLRLINLLLRT</sequence>
<dbReference type="EMBL" id="FNLN01000022">
    <property type="protein sequence ID" value="SDU07982.1"/>
    <property type="molecule type" value="Genomic_DNA"/>
</dbReference>
<dbReference type="GO" id="GO:0006355">
    <property type="term" value="P:regulation of DNA-templated transcription"/>
    <property type="evidence" value="ECO:0007669"/>
    <property type="project" value="InterPro"/>
</dbReference>
<evidence type="ECO:0000313" key="1">
    <source>
        <dbReference type="EMBL" id="SDU07982.1"/>
    </source>
</evidence>
<proteinExistence type="predicted"/>
<dbReference type="InterPro" id="IPR016032">
    <property type="entry name" value="Sig_transdc_resp-reg_C-effctor"/>
</dbReference>
<dbReference type="Proteomes" id="UP000182882">
    <property type="component" value="Unassembled WGS sequence"/>
</dbReference>
<dbReference type="GO" id="GO:0003677">
    <property type="term" value="F:DNA binding"/>
    <property type="evidence" value="ECO:0007669"/>
    <property type="project" value="InterPro"/>
</dbReference>
<accession>A0A1H2FL01</accession>
<gene>
    <name evidence="1" type="ORF">SAMN05216406_12233</name>
</gene>
<dbReference type="SUPFAM" id="SSF46894">
    <property type="entry name" value="C-terminal effector domain of the bipartite response regulators"/>
    <property type="match status" value="1"/>
</dbReference>